<sequence>MGMSFAGAVSVAQELPSLPADSRISHGVLPDGISYYIVQNPSLKGYADFALVRRSCPLQLSVAQLDTLPRFDSSPDIFLKSSDIHLGPHGYVRISGTGCIVDFRDVMLTAGTEVTDSLLLVIFAMIDDRKEPSKDAVVISGDVDPVQMAYKLKLMSLMIPAYQSPDADSLSEVSSSCDTDSSYTVVQDTSVPGLVTLTFSCRTNAVPDNYMSTILPAVSSRLVAELDFVLERRLRTAFASSGIAPVSMELSHKGKTDGLQNELYTLKVTVPSGDAAVASGFVGAVLSSIDNGGIAPEEYSQTASVFSNGLYREAVRTSVPNSEYVDRCADAFLYGSGLASDREKYDFFSSKVIRDTSGARLLGRFASELIDSSDCISFSLPEGVSAEPLLEAYRTGWRLGKDTPLPASPVPAGDTLGFPGPEEKCGIRLSRNDRVLGARLWVFANGIKVAYKRMDTDGMLYYSYVLKGGYSLMKNMKAGEGAFLSDMLSLCRISGMGNADFNDMLAVNGASMKASVNINNISVSGSFPSGKASLLLKSLLALSKSRTPDTAAVSAYMATERFRLMSDSASFGKKMFVLDSLLCGDDMYSPFKSASNLSGDLPERAMEFFDSRFSNADDGILVLVGDLPENSVKKLLQSYAGGFMTIGRRSVKPAVSYRMVSGESTYFVDGDEPGIDMLMSADLILNSENYMASRIAVMAIHDAMAAAVHDSGMYVSIRNSFSTYPFERFSVLVSAAYASETGIAESVQKDKLVMALLRMRLAMSRLSADGIDESRLARYKSVLSSRWDAIQSSPEYWVKTISGRLGGGKDMQSKYADRINSVTADDVLHIIRKLDKGSKIEYVMKEK</sequence>
<accession>A0A9D9MZX9</accession>
<evidence type="ECO:0000313" key="2">
    <source>
        <dbReference type="Proteomes" id="UP000823617"/>
    </source>
</evidence>
<dbReference type="Gene3D" id="3.30.830.10">
    <property type="entry name" value="Metalloenzyme, LuxS/M16 peptidase-like"/>
    <property type="match status" value="2"/>
</dbReference>
<evidence type="ECO:0008006" key="3">
    <source>
        <dbReference type="Google" id="ProtNLM"/>
    </source>
</evidence>
<dbReference type="AlphaFoldDB" id="A0A9D9MZX9"/>
<organism evidence="1 2">
    <name type="scientific">Candidatus Cryptobacteroides intestinigallinarum</name>
    <dbReference type="NCBI Taxonomy" id="2840767"/>
    <lineage>
        <taxon>Bacteria</taxon>
        <taxon>Pseudomonadati</taxon>
        <taxon>Bacteroidota</taxon>
        <taxon>Bacteroidia</taxon>
        <taxon>Bacteroidales</taxon>
        <taxon>Candidatus Cryptobacteroides</taxon>
    </lineage>
</organism>
<dbReference type="Proteomes" id="UP000823617">
    <property type="component" value="Unassembled WGS sequence"/>
</dbReference>
<dbReference type="InterPro" id="IPR011249">
    <property type="entry name" value="Metalloenz_LuxS/M16"/>
</dbReference>
<reference evidence="1" key="2">
    <citation type="journal article" date="2021" name="PeerJ">
        <title>Extensive microbial diversity within the chicken gut microbiome revealed by metagenomics and culture.</title>
        <authorList>
            <person name="Gilroy R."/>
            <person name="Ravi A."/>
            <person name="Getino M."/>
            <person name="Pursley I."/>
            <person name="Horton D.L."/>
            <person name="Alikhan N.F."/>
            <person name="Baker D."/>
            <person name="Gharbi K."/>
            <person name="Hall N."/>
            <person name="Watson M."/>
            <person name="Adriaenssens E.M."/>
            <person name="Foster-Nyarko E."/>
            <person name="Jarju S."/>
            <person name="Secka A."/>
            <person name="Antonio M."/>
            <person name="Oren A."/>
            <person name="Chaudhuri R.R."/>
            <person name="La Ragione R."/>
            <person name="Hildebrand F."/>
            <person name="Pallen M.J."/>
        </authorList>
    </citation>
    <scope>NUCLEOTIDE SEQUENCE</scope>
    <source>
        <strain evidence="1">B1-3475</strain>
    </source>
</reference>
<dbReference type="SUPFAM" id="SSF63411">
    <property type="entry name" value="LuxS/MPP-like metallohydrolase"/>
    <property type="match status" value="2"/>
</dbReference>
<name>A0A9D9MZX9_9BACT</name>
<dbReference type="EMBL" id="JADIMK010000045">
    <property type="protein sequence ID" value="MBO8455671.1"/>
    <property type="molecule type" value="Genomic_DNA"/>
</dbReference>
<evidence type="ECO:0000313" key="1">
    <source>
        <dbReference type="EMBL" id="MBO8455671.1"/>
    </source>
</evidence>
<comment type="caution">
    <text evidence="1">The sequence shown here is derived from an EMBL/GenBank/DDBJ whole genome shotgun (WGS) entry which is preliminary data.</text>
</comment>
<gene>
    <name evidence="1" type="ORF">IAC08_04635</name>
</gene>
<proteinExistence type="predicted"/>
<dbReference type="GO" id="GO:0046872">
    <property type="term" value="F:metal ion binding"/>
    <property type="evidence" value="ECO:0007669"/>
    <property type="project" value="InterPro"/>
</dbReference>
<reference evidence="1" key="1">
    <citation type="submission" date="2020-10" db="EMBL/GenBank/DDBJ databases">
        <authorList>
            <person name="Gilroy R."/>
        </authorList>
    </citation>
    <scope>NUCLEOTIDE SEQUENCE</scope>
    <source>
        <strain evidence="1">B1-3475</strain>
    </source>
</reference>
<protein>
    <recommendedName>
        <fullName evidence="3">Peptidase M16 C-terminal domain-containing protein</fullName>
    </recommendedName>
</protein>